<dbReference type="Gene3D" id="1.10.510.10">
    <property type="entry name" value="Transferase(Phosphotransferase) domain 1"/>
    <property type="match status" value="1"/>
</dbReference>
<dbReference type="PROSITE" id="PS50011">
    <property type="entry name" value="PROTEIN_KINASE_DOM"/>
    <property type="match status" value="1"/>
</dbReference>
<dbReference type="SUPFAM" id="SSF56112">
    <property type="entry name" value="Protein kinase-like (PK-like)"/>
    <property type="match status" value="1"/>
</dbReference>
<comment type="caution">
    <text evidence="10">The sequence shown here is derived from an EMBL/GenBank/DDBJ whole genome shotgun (WGS) entry which is preliminary data.</text>
</comment>
<feature type="compositionally biased region" description="Gly residues" evidence="8">
    <location>
        <begin position="497"/>
        <end position="519"/>
    </location>
</feature>
<feature type="compositionally biased region" description="Low complexity" evidence="8">
    <location>
        <begin position="427"/>
        <end position="461"/>
    </location>
</feature>
<keyword evidence="3" id="KW-0808">Transferase</keyword>
<dbReference type="EC" id="2.7.11.1" evidence="2"/>
<dbReference type="PROSITE" id="PS00107">
    <property type="entry name" value="PROTEIN_KINASE_ATP"/>
    <property type="match status" value="1"/>
</dbReference>
<dbReference type="AlphaFoldDB" id="A0ABD6FDL3"/>
<evidence type="ECO:0000256" key="2">
    <source>
        <dbReference type="ARBA" id="ARBA00012513"/>
    </source>
</evidence>
<dbReference type="EMBL" id="QGUI02000064">
    <property type="protein sequence ID" value="MFO7191982.1"/>
    <property type="molecule type" value="Genomic_DNA"/>
</dbReference>
<feature type="compositionally biased region" description="Low complexity" evidence="8">
    <location>
        <begin position="608"/>
        <end position="618"/>
    </location>
</feature>
<feature type="compositionally biased region" description="Gly residues" evidence="8">
    <location>
        <begin position="348"/>
        <end position="359"/>
    </location>
</feature>
<keyword evidence="6 7" id="KW-0067">ATP-binding</keyword>
<feature type="binding site" evidence="7">
    <location>
        <position position="36"/>
    </location>
    <ligand>
        <name>ATP</name>
        <dbReference type="ChEBI" id="CHEBI:30616"/>
    </ligand>
</feature>
<feature type="compositionally biased region" description="Gly residues" evidence="8">
    <location>
        <begin position="619"/>
        <end position="633"/>
    </location>
</feature>
<dbReference type="PROSITE" id="PS00108">
    <property type="entry name" value="PROTEIN_KINASE_ST"/>
    <property type="match status" value="1"/>
</dbReference>
<evidence type="ECO:0000256" key="8">
    <source>
        <dbReference type="SAM" id="MobiDB-lite"/>
    </source>
</evidence>
<evidence type="ECO:0000256" key="6">
    <source>
        <dbReference type="ARBA" id="ARBA00022840"/>
    </source>
</evidence>
<feature type="domain" description="Protein kinase" evidence="9">
    <location>
        <begin position="7"/>
        <end position="256"/>
    </location>
</feature>
<keyword evidence="4 7" id="KW-0547">Nucleotide-binding</keyword>
<feature type="compositionally biased region" description="Gly residues" evidence="8">
    <location>
        <begin position="410"/>
        <end position="426"/>
    </location>
</feature>
<dbReference type="SUPFAM" id="SSF50998">
    <property type="entry name" value="Quinoprotein alcohol dehydrogenase-like"/>
    <property type="match status" value="1"/>
</dbReference>
<dbReference type="InterPro" id="IPR050660">
    <property type="entry name" value="NEK_Ser/Thr_kinase"/>
</dbReference>
<accession>A0ABD6FDL3</accession>
<feature type="region of interest" description="Disordered" evidence="8">
    <location>
        <begin position="331"/>
        <end position="634"/>
    </location>
</feature>
<dbReference type="InterPro" id="IPR008271">
    <property type="entry name" value="Ser/Thr_kinase_AS"/>
</dbReference>
<dbReference type="GO" id="GO:0005524">
    <property type="term" value="F:ATP binding"/>
    <property type="evidence" value="ECO:0007669"/>
    <property type="project" value="UniProtKB-UniRule"/>
</dbReference>
<feature type="compositionally biased region" description="Low complexity" evidence="8">
    <location>
        <begin position="400"/>
        <end position="409"/>
    </location>
</feature>
<evidence type="ECO:0000256" key="1">
    <source>
        <dbReference type="ARBA" id="ARBA00010886"/>
    </source>
</evidence>
<dbReference type="GO" id="GO:0004674">
    <property type="term" value="F:protein serine/threonine kinase activity"/>
    <property type="evidence" value="ECO:0007669"/>
    <property type="project" value="UniProtKB-EC"/>
</dbReference>
<feature type="compositionally biased region" description="Low complexity" evidence="8">
    <location>
        <begin position="331"/>
        <end position="347"/>
    </location>
</feature>
<reference evidence="10 11" key="1">
    <citation type="journal article" date="2021" name="BMC Genomics">
        <title>Genome-resolved metagenome and metatranscriptome analyses of thermophilic composting reveal key bacterial players and their metabolic interactions.</title>
        <authorList>
            <person name="Braga L.P.P."/>
            <person name="Pereira R.V."/>
            <person name="Martins L.F."/>
            <person name="Moura L.M.S."/>
            <person name="Sanchez F.B."/>
            <person name="Patane J.S.L."/>
            <person name="da Silva A.M."/>
            <person name="Setubal J.C."/>
        </authorList>
    </citation>
    <scope>NUCLEOTIDE SEQUENCE [LARGE SCALE GENOMIC DNA]</scope>
    <source>
        <strain evidence="10">ZC4RG45</strain>
    </source>
</reference>
<keyword evidence="5 10" id="KW-0418">Kinase</keyword>
<dbReference type="PANTHER" id="PTHR43671:SF13">
    <property type="entry name" value="SERINE_THREONINE-PROTEIN KINASE NEK2"/>
    <property type="match status" value="1"/>
</dbReference>
<dbReference type="Proteomes" id="UP000249324">
    <property type="component" value="Unassembled WGS sequence"/>
</dbReference>
<evidence type="ECO:0000313" key="10">
    <source>
        <dbReference type="EMBL" id="MFO7191982.1"/>
    </source>
</evidence>
<evidence type="ECO:0000256" key="4">
    <source>
        <dbReference type="ARBA" id="ARBA00022741"/>
    </source>
</evidence>
<evidence type="ECO:0000256" key="7">
    <source>
        <dbReference type="PROSITE-ProRule" id="PRU10141"/>
    </source>
</evidence>
<protein>
    <recommendedName>
        <fullName evidence="2">non-specific serine/threonine protein kinase</fullName>
        <ecNumber evidence="2">2.7.11.1</ecNumber>
    </recommendedName>
</protein>
<evidence type="ECO:0000259" key="9">
    <source>
        <dbReference type="PROSITE" id="PS50011"/>
    </source>
</evidence>
<comment type="similarity">
    <text evidence="1">Belongs to the protein kinase superfamily. NEK Ser/Thr protein kinase family. NIMA subfamily.</text>
</comment>
<dbReference type="CDD" id="cd14014">
    <property type="entry name" value="STKc_PknB_like"/>
    <property type="match status" value="1"/>
</dbReference>
<feature type="compositionally biased region" description="Low complexity" evidence="8">
    <location>
        <begin position="520"/>
        <end position="540"/>
    </location>
</feature>
<evidence type="ECO:0000256" key="3">
    <source>
        <dbReference type="ARBA" id="ARBA00022679"/>
    </source>
</evidence>
<name>A0ABD6FDL3_9PSEU</name>
<feature type="compositionally biased region" description="Low complexity" evidence="8">
    <location>
        <begin position="481"/>
        <end position="496"/>
    </location>
</feature>
<dbReference type="Pfam" id="PF00069">
    <property type="entry name" value="Pkinase"/>
    <property type="match status" value="1"/>
</dbReference>
<dbReference type="InterPro" id="IPR000719">
    <property type="entry name" value="Prot_kinase_dom"/>
</dbReference>
<feature type="compositionally biased region" description="Low complexity" evidence="8">
    <location>
        <begin position="376"/>
        <end position="392"/>
    </location>
</feature>
<gene>
    <name evidence="10" type="ORF">DIU77_007040</name>
</gene>
<evidence type="ECO:0000256" key="5">
    <source>
        <dbReference type="ARBA" id="ARBA00022777"/>
    </source>
</evidence>
<organism evidence="10 11">
    <name type="scientific">Thermocrispum agreste</name>
    <dbReference type="NCBI Taxonomy" id="37925"/>
    <lineage>
        <taxon>Bacteria</taxon>
        <taxon>Bacillati</taxon>
        <taxon>Actinomycetota</taxon>
        <taxon>Actinomycetes</taxon>
        <taxon>Pseudonocardiales</taxon>
        <taxon>Pseudonocardiaceae</taxon>
        <taxon>Thermocrispum</taxon>
    </lineage>
</organism>
<dbReference type="InterPro" id="IPR011009">
    <property type="entry name" value="Kinase-like_dom_sf"/>
</dbReference>
<sequence length="1084" mass="106027">MGQLAGYTELQTVGTGGFGRVVLARHDASGTVVAIKYLHQRYLTNYAVLEGFRREAAMMAAVQSPYVVRLFDFHVSPDVAALVMEAVPGVSLRQILEAERALMVEAALSVLKGSLLGLAAAHQVGVVHRDYKPDNVLVTSQGVSKLVDFGLAVLDGQLGLTAGSPSYMAPEQWAGQPGTPATDVYAATCVFYQCITGKKPFVAESNEELRRMHEMAAPDLSQVPQHLHGLIAAGMAKNPYARPTNAGVFVAELERVAVAVHGPDWERRAWHALATAAGTLVALTPLAILAGTATTTVAGTATSGLSALGATGTTAGTTTVSGSATAVAESASTAGTGVGSATSTVSGAGVGSGSAGTVGSGTTSTAAGTGAGSGASGSAASAGTSGAGTATTGAGGTAGGTTSASTGTAGTAGGTGTGASGAGGTAGTSSAGGTAGTTSTSAGSTTSGASSAGTGTSATSGSGAGSGATGGTTTGSGTGTSAGNTGSTGIEATSSSGGTGSTGTGSTGTGSGPTDGTGSPGPDATPGGPGTEPIDGTSSPGTGGTDPAGAAHPGTVPDSTGASTSGAPEPGGPATPASDPAGAVHPGTVPDSTGASTSGAPEPGGPAGPADAGSSAGSAGAGTGTGSGTGAGTAAGAKATVAGVAGAGAAAAGGLLAGTAAKLIAAGLAAAAVVTGGVVVANSLGEEARPAATASEGGEAAPAADCSTTPPENAIPGADREACQWQSTAEQIVGYQDKVVLVGHDGENFEMRAVDGKTGKELWSTGPFPGRVEAPYTPQTEDAPRTLKIIQHEGKPYAAFMYTTDDGVATTIMPIDAGPGTQPVHWELESLTYDWVDTDDAAAFYDHRMLSGTVVDPDTGDPIELPVDLDLRVHAIGDGWFAEGWDDSLVIRDFDGGLLWEVASYRPGDLHSTVENRWIIGAHGEYVLLLTVVRPPEGGLAPILSVHDRTGRVVAETLYGDNATFDATVVASPNQQWLAVHAGTASAAINLETGHAQVLDDAVRPLTISDDGQVVGVVPGITDKAVVADGHTGQITWEGDRETRLPHVVGDGYLVINDRIHPVLSNYPIYQTGPVWALRGSLGG</sequence>
<dbReference type="PANTHER" id="PTHR43671">
    <property type="entry name" value="SERINE/THREONINE-PROTEIN KINASE NEK"/>
    <property type="match status" value="1"/>
</dbReference>
<dbReference type="InterPro" id="IPR011047">
    <property type="entry name" value="Quinoprotein_ADH-like_sf"/>
</dbReference>
<evidence type="ECO:0000313" key="11">
    <source>
        <dbReference type="Proteomes" id="UP000249324"/>
    </source>
</evidence>
<proteinExistence type="inferred from homology"/>
<feature type="compositionally biased region" description="Gly residues" evidence="8">
    <location>
        <begin position="462"/>
        <end position="480"/>
    </location>
</feature>
<feature type="compositionally biased region" description="Low complexity" evidence="8">
    <location>
        <begin position="547"/>
        <end position="578"/>
    </location>
</feature>
<dbReference type="InterPro" id="IPR017441">
    <property type="entry name" value="Protein_kinase_ATP_BS"/>
</dbReference>
<feature type="region of interest" description="Disordered" evidence="8">
    <location>
        <begin position="690"/>
        <end position="709"/>
    </location>
</feature>